<keyword evidence="1" id="KW-0677">Repeat</keyword>
<feature type="repeat" description="ANK" evidence="3">
    <location>
        <begin position="169"/>
        <end position="201"/>
    </location>
</feature>
<accession>A0A078AYG1</accession>
<feature type="region of interest" description="Disordered" evidence="4">
    <location>
        <begin position="1"/>
        <end position="23"/>
    </location>
</feature>
<dbReference type="InterPro" id="IPR002110">
    <property type="entry name" value="Ankyrin_rpt"/>
</dbReference>
<dbReference type="SUPFAM" id="SSF48403">
    <property type="entry name" value="Ankyrin repeat"/>
    <property type="match status" value="1"/>
</dbReference>
<dbReference type="InterPro" id="IPR036770">
    <property type="entry name" value="Ankyrin_rpt-contain_sf"/>
</dbReference>
<dbReference type="SMART" id="SM00248">
    <property type="entry name" value="ANK"/>
    <property type="match status" value="5"/>
</dbReference>
<dbReference type="PROSITE" id="PS50297">
    <property type="entry name" value="ANK_REP_REGION"/>
    <property type="match status" value="2"/>
</dbReference>
<evidence type="ECO:0000256" key="2">
    <source>
        <dbReference type="ARBA" id="ARBA00023043"/>
    </source>
</evidence>
<feature type="repeat" description="ANK" evidence="3">
    <location>
        <begin position="268"/>
        <end position="304"/>
    </location>
</feature>
<proteinExistence type="predicted"/>
<dbReference type="InParanoid" id="A0A078AYG1"/>
<feature type="repeat" description="ANK" evidence="3">
    <location>
        <begin position="235"/>
        <end position="267"/>
    </location>
</feature>
<dbReference type="OrthoDB" id="331948at2759"/>
<evidence type="ECO:0000256" key="1">
    <source>
        <dbReference type="ARBA" id="ARBA00022737"/>
    </source>
</evidence>
<protein>
    <submittedName>
        <fullName evidence="6">Dhhc zinc finger domain containing protein</fullName>
    </submittedName>
</protein>
<evidence type="ECO:0000313" key="7">
    <source>
        <dbReference type="Proteomes" id="UP000039865"/>
    </source>
</evidence>
<evidence type="ECO:0000313" key="6">
    <source>
        <dbReference type="EMBL" id="CDW85828.1"/>
    </source>
</evidence>
<keyword evidence="2 3" id="KW-0040">ANK repeat</keyword>
<feature type="transmembrane region" description="Helical" evidence="5">
    <location>
        <begin position="489"/>
        <end position="510"/>
    </location>
</feature>
<evidence type="ECO:0000256" key="3">
    <source>
        <dbReference type="PROSITE-ProRule" id="PRU00023"/>
    </source>
</evidence>
<feature type="transmembrane region" description="Helical" evidence="5">
    <location>
        <begin position="432"/>
        <end position="456"/>
    </location>
</feature>
<sequence length="573" mass="65952">MSTSKNIQEPLLTDQDNNKARTSSIVEFLQPSESEINSQSHTFRMNDPQSKVDQKTQPFETFDSSMDDRREEKLVFKFIQRGVISDLKDHIYTCKDRIDICKIYDRQGYSPLHFAAYKNSDKMCEILCEFVKFKISENLSKIIDDSLQSEYPYKDRLKYWINTHSKGEEGFTALHFASFHGNIRLIKYLLENGADPSQSNKQGINMLHVAAQGDQPASLYFFKQLGIDIDSRDKRQSTPLHWAAFSGAELALSYIVAWNPDINAVDSKGLTALHLAVKSSEDLRSTKAIKQLLIKGAEKNIKDIQGHRAIDLKDQGSSLGDCLMIKTQFKKHHRSLNTLIFYFMIMLISFLLIIFFIFPTLDDSHNALKYSVISLFGLTMLLWLFAWLLDPGFQQKDKNLDFNMLLDNFEANCLCPECEVIRTPRSRHCNELFNVLLLCCFLICLLSISSMAYSYMQILSNFINLVELSIDVNEIQDQQKQEETQTAKIIQRISCFLITALSVAFFIPLLNNSLTNYMESPRRKMSVLFLEQDYSNNCIGNCFKMICENRIDTQSEIMAKTSAIYSNRKIHDI</sequence>
<dbReference type="PANTHER" id="PTHR24161">
    <property type="entry name" value="ANK_REP_REGION DOMAIN-CONTAINING PROTEIN-RELATED"/>
    <property type="match status" value="1"/>
</dbReference>
<feature type="transmembrane region" description="Helical" evidence="5">
    <location>
        <begin position="339"/>
        <end position="358"/>
    </location>
</feature>
<evidence type="ECO:0000256" key="5">
    <source>
        <dbReference type="SAM" id="Phobius"/>
    </source>
</evidence>
<gene>
    <name evidence="6" type="primary">Contig5180.g5550</name>
    <name evidence="6" type="ORF">STYLEM_14915</name>
</gene>
<name>A0A078AYG1_STYLE</name>
<organism evidence="6 7">
    <name type="scientific">Stylonychia lemnae</name>
    <name type="common">Ciliate</name>
    <dbReference type="NCBI Taxonomy" id="5949"/>
    <lineage>
        <taxon>Eukaryota</taxon>
        <taxon>Sar</taxon>
        <taxon>Alveolata</taxon>
        <taxon>Ciliophora</taxon>
        <taxon>Intramacronucleata</taxon>
        <taxon>Spirotrichea</taxon>
        <taxon>Stichotrichia</taxon>
        <taxon>Sporadotrichida</taxon>
        <taxon>Oxytrichidae</taxon>
        <taxon>Stylonychinae</taxon>
        <taxon>Stylonychia</taxon>
    </lineage>
</organism>
<dbReference type="Pfam" id="PF00023">
    <property type="entry name" value="Ank"/>
    <property type="match status" value="1"/>
</dbReference>
<keyword evidence="5" id="KW-1133">Transmembrane helix</keyword>
<dbReference type="Pfam" id="PF12796">
    <property type="entry name" value="Ank_2"/>
    <property type="match status" value="1"/>
</dbReference>
<evidence type="ECO:0000256" key="4">
    <source>
        <dbReference type="SAM" id="MobiDB-lite"/>
    </source>
</evidence>
<dbReference type="Proteomes" id="UP000039865">
    <property type="component" value="Unassembled WGS sequence"/>
</dbReference>
<keyword evidence="5" id="KW-0472">Membrane</keyword>
<keyword evidence="7" id="KW-1185">Reference proteome</keyword>
<dbReference type="Gene3D" id="1.25.40.20">
    <property type="entry name" value="Ankyrin repeat-containing domain"/>
    <property type="match status" value="1"/>
</dbReference>
<dbReference type="EMBL" id="CCKQ01014082">
    <property type="protein sequence ID" value="CDW85828.1"/>
    <property type="molecule type" value="Genomic_DNA"/>
</dbReference>
<dbReference type="AlphaFoldDB" id="A0A078AYG1"/>
<feature type="transmembrane region" description="Helical" evidence="5">
    <location>
        <begin position="370"/>
        <end position="389"/>
    </location>
</feature>
<dbReference type="PROSITE" id="PS50088">
    <property type="entry name" value="ANK_REPEAT"/>
    <property type="match status" value="3"/>
</dbReference>
<keyword evidence="5" id="KW-0812">Transmembrane</keyword>
<dbReference type="PANTHER" id="PTHR24161:SF85">
    <property type="entry name" value="PALMITOYLTRANSFERASE HIP14"/>
    <property type="match status" value="1"/>
</dbReference>
<reference evidence="6 7" key="1">
    <citation type="submission" date="2014-06" db="EMBL/GenBank/DDBJ databases">
        <authorList>
            <person name="Swart Estienne"/>
        </authorList>
    </citation>
    <scope>NUCLEOTIDE SEQUENCE [LARGE SCALE GENOMIC DNA]</scope>
    <source>
        <strain evidence="6 7">130c</strain>
    </source>
</reference>